<name>A0A5C5XBW1_9PLAN</name>
<feature type="chain" id="PRO_5022731148" evidence="1">
    <location>
        <begin position="34"/>
        <end position="465"/>
    </location>
</feature>
<sequence precursor="true">MNYTLRLFSRVFPRAVFCSLLLFCFAASRDVEAAEGWKAGVGRVVITPEQPIWMSGYAGRDKPAEGKLHDLWVKAIALESGSGKRAVLISLDLVGISRQVAEQWSGLLEKNFSLKRSQIVFCTSHTHCGPVVGETLSSMYFLDEEQQRLVDDYTATLPEKVNQAVAAAIENLHPAALSFGTGTATFAVNRRENVEKDVPDLREAGKELKGPIDHALPTLFVKDTQGKVEAIVFGYACHATTLGFYQWNGDWPGFAQIELEKAYPGATALFVAGCGADQNPIPRRTVELAEKYGKEIAVAVENITDEDTKPLADNLVTKYKEITIPFSELPTRSQLETDTMSSDKYVASRAKMLLKTLDSAGELSATYPYPIQVWSLGTETIVFLGGEVVVDYSLRLKGDLNQPELWVAGYCNDVMAYIPSRRVLLEGGYEGARSMIYYGLPTVWAPQVENLIVDQVSEMVSSNAE</sequence>
<proteinExistence type="predicted"/>
<evidence type="ECO:0000256" key="1">
    <source>
        <dbReference type="SAM" id="SignalP"/>
    </source>
</evidence>
<evidence type="ECO:0000259" key="2">
    <source>
        <dbReference type="Pfam" id="PF04734"/>
    </source>
</evidence>
<accession>A0A5C5XBW1</accession>
<dbReference type="EMBL" id="SJPG01000001">
    <property type="protein sequence ID" value="TWT60516.1"/>
    <property type="molecule type" value="Genomic_DNA"/>
</dbReference>
<evidence type="ECO:0000313" key="4">
    <source>
        <dbReference type="Proteomes" id="UP000316095"/>
    </source>
</evidence>
<keyword evidence="1" id="KW-0732">Signal</keyword>
<evidence type="ECO:0000313" key="3">
    <source>
        <dbReference type="EMBL" id="TWT60516.1"/>
    </source>
</evidence>
<protein>
    <submittedName>
        <fullName evidence="3">Neutral/alkaline non-lysosomal ceramidase</fullName>
    </submittedName>
</protein>
<gene>
    <name evidence="3" type="ORF">Pan54_12300</name>
</gene>
<feature type="signal peptide" evidence="1">
    <location>
        <begin position="1"/>
        <end position="33"/>
    </location>
</feature>
<feature type="domain" description="Neutral/alkaline non-lysosomal ceramidase N-terminal" evidence="2">
    <location>
        <begin position="38"/>
        <end position="266"/>
    </location>
</feature>
<dbReference type="InterPro" id="IPR031329">
    <property type="entry name" value="NEUT/ALK_ceramidase_N"/>
</dbReference>
<dbReference type="RefSeq" id="WP_146502629.1">
    <property type="nucleotide sequence ID" value="NZ_SJPG01000001.1"/>
</dbReference>
<dbReference type="Proteomes" id="UP000316095">
    <property type="component" value="Unassembled WGS sequence"/>
</dbReference>
<dbReference type="OrthoDB" id="264270at2"/>
<comment type="caution">
    <text evidence="3">The sequence shown here is derived from an EMBL/GenBank/DDBJ whole genome shotgun (WGS) entry which is preliminary data.</text>
</comment>
<keyword evidence="4" id="KW-1185">Reference proteome</keyword>
<dbReference type="AlphaFoldDB" id="A0A5C5XBW1"/>
<reference evidence="3 4" key="1">
    <citation type="submission" date="2019-02" db="EMBL/GenBank/DDBJ databases">
        <title>Deep-cultivation of Planctomycetes and their phenomic and genomic characterization uncovers novel biology.</title>
        <authorList>
            <person name="Wiegand S."/>
            <person name="Jogler M."/>
            <person name="Boedeker C."/>
            <person name="Pinto D."/>
            <person name="Vollmers J."/>
            <person name="Rivas-Marin E."/>
            <person name="Kohn T."/>
            <person name="Peeters S.H."/>
            <person name="Heuer A."/>
            <person name="Rast P."/>
            <person name="Oberbeckmann S."/>
            <person name="Bunk B."/>
            <person name="Jeske O."/>
            <person name="Meyerdierks A."/>
            <person name="Storesund J.E."/>
            <person name="Kallscheuer N."/>
            <person name="Luecker S."/>
            <person name="Lage O.M."/>
            <person name="Pohl T."/>
            <person name="Merkel B.J."/>
            <person name="Hornburger P."/>
            <person name="Mueller R.-W."/>
            <person name="Bruemmer F."/>
            <person name="Labrenz M."/>
            <person name="Spormann A.M."/>
            <person name="Op Den Camp H."/>
            <person name="Overmann J."/>
            <person name="Amann R."/>
            <person name="Jetten M.S.M."/>
            <person name="Mascher T."/>
            <person name="Medema M.H."/>
            <person name="Devos D.P."/>
            <person name="Kaster A.-K."/>
            <person name="Ovreas L."/>
            <person name="Rohde M."/>
            <person name="Galperin M.Y."/>
            <person name="Jogler C."/>
        </authorList>
    </citation>
    <scope>NUCLEOTIDE SEQUENCE [LARGE SCALE GENOMIC DNA]</scope>
    <source>
        <strain evidence="3 4">Pan54</strain>
    </source>
</reference>
<dbReference type="Pfam" id="PF04734">
    <property type="entry name" value="Ceramidase_alk"/>
    <property type="match status" value="1"/>
</dbReference>
<organism evidence="3 4">
    <name type="scientific">Rubinisphaera italica</name>
    <dbReference type="NCBI Taxonomy" id="2527969"/>
    <lineage>
        <taxon>Bacteria</taxon>
        <taxon>Pseudomonadati</taxon>
        <taxon>Planctomycetota</taxon>
        <taxon>Planctomycetia</taxon>
        <taxon>Planctomycetales</taxon>
        <taxon>Planctomycetaceae</taxon>
        <taxon>Rubinisphaera</taxon>
    </lineage>
</organism>